<dbReference type="Pfam" id="PF02868">
    <property type="entry name" value="Peptidase_M4_C"/>
    <property type="match status" value="1"/>
</dbReference>
<dbReference type="Gene3D" id="1.10.390.10">
    <property type="entry name" value="Neutral Protease Domain 2"/>
    <property type="match status" value="1"/>
</dbReference>
<dbReference type="InterPro" id="IPR013856">
    <property type="entry name" value="Peptidase_M4_domain"/>
</dbReference>
<accession>A0ABP4WMT6</accession>
<keyword evidence="8" id="KW-0964">Secreted</keyword>
<dbReference type="InterPro" id="IPR023612">
    <property type="entry name" value="Peptidase_M4"/>
</dbReference>
<dbReference type="InterPro" id="IPR011096">
    <property type="entry name" value="FTP_domain"/>
</dbReference>
<evidence type="ECO:0000313" key="13">
    <source>
        <dbReference type="Proteomes" id="UP001500655"/>
    </source>
</evidence>
<dbReference type="PANTHER" id="PTHR33794">
    <property type="entry name" value="BACILLOLYSIN"/>
    <property type="match status" value="1"/>
</dbReference>
<name>A0ABP4WMT6_9ACTN</name>
<dbReference type="Gene3D" id="3.10.450.490">
    <property type="match status" value="1"/>
</dbReference>
<dbReference type="SUPFAM" id="SSF55486">
    <property type="entry name" value="Metalloproteases ('zincins'), catalytic domain"/>
    <property type="match status" value="1"/>
</dbReference>
<keyword evidence="4 8" id="KW-0732">Signal</keyword>
<evidence type="ECO:0000256" key="8">
    <source>
        <dbReference type="RuleBase" id="RU366073"/>
    </source>
</evidence>
<evidence type="ECO:0000256" key="7">
    <source>
        <dbReference type="ARBA" id="ARBA00023049"/>
    </source>
</evidence>
<dbReference type="Gene3D" id="3.10.170.10">
    <property type="match status" value="1"/>
</dbReference>
<dbReference type="PANTHER" id="PTHR33794:SF1">
    <property type="entry name" value="BACILLOLYSIN"/>
    <property type="match status" value="1"/>
</dbReference>
<feature type="domain" description="Peptidase M4" evidence="9">
    <location>
        <begin position="194"/>
        <end position="330"/>
    </location>
</feature>
<evidence type="ECO:0000259" key="10">
    <source>
        <dbReference type="Pfam" id="PF02868"/>
    </source>
</evidence>
<proteinExistence type="inferred from homology"/>
<evidence type="ECO:0000256" key="1">
    <source>
        <dbReference type="ARBA" id="ARBA00009388"/>
    </source>
</evidence>
<feature type="domain" description="FTP" evidence="11">
    <location>
        <begin position="70"/>
        <end position="103"/>
    </location>
</feature>
<evidence type="ECO:0000256" key="3">
    <source>
        <dbReference type="ARBA" id="ARBA00022723"/>
    </source>
</evidence>
<dbReference type="Pfam" id="PF07504">
    <property type="entry name" value="FTP"/>
    <property type="match status" value="1"/>
</dbReference>
<comment type="function">
    <text evidence="8">Extracellular zinc metalloprotease.</text>
</comment>
<evidence type="ECO:0000256" key="2">
    <source>
        <dbReference type="ARBA" id="ARBA00022670"/>
    </source>
</evidence>
<evidence type="ECO:0000256" key="5">
    <source>
        <dbReference type="ARBA" id="ARBA00022801"/>
    </source>
</evidence>
<dbReference type="Pfam" id="PF01447">
    <property type="entry name" value="Peptidase_M4"/>
    <property type="match status" value="1"/>
</dbReference>
<dbReference type="RefSeq" id="WP_344082291.1">
    <property type="nucleotide sequence ID" value="NZ_BAAALS010000014.1"/>
</dbReference>
<evidence type="ECO:0000256" key="4">
    <source>
        <dbReference type="ARBA" id="ARBA00022729"/>
    </source>
</evidence>
<gene>
    <name evidence="12" type="ORF">GCM10009681_32040</name>
</gene>
<dbReference type="InterPro" id="IPR001570">
    <property type="entry name" value="Peptidase_M4_C_domain"/>
</dbReference>
<comment type="similarity">
    <text evidence="1 8">Belongs to the peptidase M4 family.</text>
</comment>
<protein>
    <recommendedName>
        <fullName evidence="8">Neutral metalloproteinase</fullName>
        <ecNumber evidence="8">3.4.24.-</ecNumber>
    </recommendedName>
</protein>
<comment type="subcellular location">
    <subcellularLocation>
        <location evidence="8">Secreted</location>
    </subcellularLocation>
</comment>
<sequence>MKRTIAVTALAAVTASVALSAPATAKPAQERPDPAGAAAAVAAILVAAGAPALRRGPGDALVRQGVHAGTDGLQYVAYERTYRGLPVIGGDAVVVTDAAGTVLNTAVAQDSVIAVGTTATVPAAKALAASRARLIKVDEASTPRLAVLAWGTPRLVWETVVAGAKAGNVASVQHVFVDATTGAVVDSYDLVREATGNSYYVGTVTISTAGSGTSYSMSDPTRPGIRCGGQNGATYTGTDAVWGNGSGTNLETACVDVLYAVQKEWDMLSSWLGRNGINGSGGGYPARVGLNQVNAYWNGSYTNFGRASSNTRQATSIDVVAHEFGHAIFQTTPGGAGSSRENGGLNEATGDIFGALTEAYANNPNDPPDFTVGEEVNLTGSGPIRYMYNPSLAGDPNCYSSAIPSTEVHAAAGPLNHWFYLLAKGNNPSGGPASPICSGGPSSVTGVGIQTAGKVYYNAMLAKTSNWTYGRVRVATLNAAKNLTPGNCATFNATKAAWQAVAVPAQSGEPTC</sequence>
<keyword evidence="13" id="KW-1185">Reference proteome</keyword>
<dbReference type="InterPro" id="IPR050728">
    <property type="entry name" value="Zinc_Metalloprotease_M4"/>
</dbReference>
<evidence type="ECO:0000313" key="12">
    <source>
        <dbReference type="EMBL" id="GAA1758414.1"/>
    </source>
</evidence>
<feature type="domain" description="Peptidase M4 C-terminal" evidence="10">
    <location>
        <begin position="340"/>
        <end position="503"/>
    </location>
</feature>
<evidence type="ECO:0000259" key="11">
    <source>
        <dbReference type="Pfam" id="PF07504"/>
    </source>
</evidence>
<evidence type="ECO:0000259" key="9">
    <source>
        <dbReference type="Pfam" id="PF01447"/>
    </source>
</evidence>
<comment type="cofactor">
    <cofactor evidence="8">
        <name>Zn(2+)</name>
        <dbReference type="ChEBI" id="CHEBI:29105"/>
    </cofactor>
</comment>
<evidence type="ECO:0000256" key="6">
    <source>
        <dbReference type="ARBA" id="ARBA00022833"/>
    </source>
</evidence>
<keyword evidence="2 8" id="KW-0645">Protease</keyword>
<feature type="chain" id="PRO_5045002736" description="Neutral metalloproteinase" evidence="8">
    <location>
        <begin position="26"/>
        <end position="512"/>
    </location>
</feature>
<keyword evidence="3" id="KW-0479">Metal-binding</keyword>
<organism evidence="12 13">
    <name type="scientific">Luedemannella helvata</name>
    <dbReference type="NCBI Taxonomy" id="349315"/>
    <lineage>
        <taxon>Bacteria</taxon>
        <taxon>Bacillati</taxon>
        <taxon>Actinomycetota</taxon>
        <taxon>Actinomycetes</taxon>
        <taxon>Micromonosporales</taxon>
        <taxon>Micromonosporaceae</taxon>
        <taxon>Luedemannella</taxon>
    </lineage>
</organism>
<reference evidence="13" key="1">
    <citation type="journal article" date="2019" name="Int. J. Syst. Evol. Microbiol.">
        <title>The Global Catalogue of Microorganisms (GCM) 10K type strain sequencing project: providing services to taxonomists for standard genome sequencing and annotation.</title>
        <authorList>
            <consortium name="The Broad Institute Genomics Platform"/>
            <consortium name="The Broad Institute Genome Sequencing Center for Infectious Disease"/>
            <person name="Wu L."/>
            <person name="Ma J."/>
        </authorList>
    </citation>
    <scope>NUCLEOTIDE SEQUENCE [LARGE SCALE GENOMIC DNA]</scope>
    <source>
        <strain evidence="13">JCM 13249</strain>
    </source>
</reference>
<dbReference type="Proteomes" id="UP001500655">
    <property type="component" value="Unassembled WGS sequence"/>
</dbReference>
<dbReference type="CDD" id="cd09597">
    <property type="entry name" value="M4_TLP"/>
    <property type="match status" value="1"/>
</dbReference>
<dbReference type="PRINTS" id="PR00730">
    <property type="entry name" value="THERMOLYSIN"/>
</dbReference>
<comment type="caution">
    <text evidence="12">The sequence shown here is derived from an EMBL/GenBank/DDBJ whole genome shotgun (WGS) entry which is preliminary data.</text>
</comment>
<feature type="signal peptide" evidence="8">
    <location>
        <begin position="1"/>
        <end position="25"/>
    </location>
</feature>
<dbReference type="InterPro" id="IPR027268">
    <property type="entry name" value="Peptidase_M4/M1_CTD_sf"/>
</dbReference>
<dbReference type="EMBL" id="BAAALS010000014">
    <property type="protein sequence ID" value="GAA1758414.1"/>
    <property type="molecule type" value="Genomic_DNA"/>
</dbReference>
<keyword evidence="5 8" id="KW-0378">Hydrolase</keyword>
<keyword evidence="6 8" id="KW-0862">Zinc</keyword>
<dbReference type="EC" id="3.4.24.-" evidence="8"/>
<keyword evidence="7 8" id="KW-0482">Metalloprotease</keyword>